<protein>
    <submittedName>
        <fullName evidence="2">Uncharacterized protein</fullName>
    </submittedName>
</protein>
<keyword evidence="1" id="KW-0175">Coiled coil</keyword>
<dbReference type="AlphaFoldDB" id="A0A1M4YNT8"/>
<feature type="coiled-coil region" evidence="1">
    <location>
        <begin position="120"/>
        <end position="147"/>
    </location>
</feature>
<dbReference type="Proteomes" id="UP000184114">
    <property type="component" value="Unassembled WGS sequence"/>
</dbReference>
<dbReference type="GeneID" id="90995480"/>
<sequence>MNIKGIPYINYYTAPMAKQTQVRNKTNKPDEITNPIKNDIVDTVEITNISDANKIELERRAALDKVSPKEALMAALTTAPNNDDVERSKALAAKFAPIQNKMLSGKKLTAEEKQFLQKYYPEFATTARRIEQEIEQLRNQVRHSKSREDANRLIMEKKIQLMNSGKKDGFLLFIMPAIDEAF</sequence>
<keyword evidence="3" id="KW-1185">Reference proteome</keyword>
<reference evidence="3" key="1">
    <citation type="submission" date="2016-11" db="EMBL/GenBank/DDBJ databases">
        <authorList>
            <person name="Varghese N."/>
            <person name="Submissions S."/>
        </authorList>
    </citation>
    <scope>NUCLEOTIDE SEQUENCE [LARGE SCALE GENOMIC DNA]</scope>
    <source>
        <strain evidence="3">DSM 18095</strain>
    </source>
</reference>
<proteinExistence type="predicted"/>
<dbReference type="EMBL" id="FQTY01000018">
    <property type="protein sequence ID" value="SHF07475.1"/>
    <property type="molecule type" value="Genomic_DNA"/>
</dbReference>
<evidence type="ECO:0000313" key="2">
    <source>
        <dbReference type="EMBL" id="SHF07475.1"/>
    </source>
</evidence>
<evidence type="ECO:0000313" key="3">
    <source>
        <dbReference type="Proteomes" id="UP000184114"/>
    </source>
</evidence>
<accession>A0A1M4YNT8</accession>
<gene>
    <name evidence="2" type="ORF">SAMN02745784_02721</name>
</gene>
<name>A0A1M4YNT8_9FIRM</name>
<organism evidence="2 3">
    <name type="scientific">Tissierella praeacuta DSM 18095</name>
    <dbReference type="NCBI Taxonomy" id="1123404"/>
    <lineage>
        <taxon>Bacteria</taxon>
        <taxon>Bacillati</taxon>
        <taxon>Bacillota</taxon>
        <taxon>Tissierellia</taxon>
        <taxon>Tissierellales</taxon>
        <taxon>Tissierellaceae</taxon>
        <taxon>Tissierella</taxon>
    </lineage>
</organism>
<evidence type="ECO:0000256" key="1">
    <source>
        <dbReference type="SAM" id="Coils"/>
    </source>
</evidence>
<dbReference type="RefSeq" id="WP_072977238.1">
    <property type="nucleotide sequence ID" value="NZ_FQTY01000018.1"/>
</dbReference>